<dbReference type="Gene3D" id="3.30.1460.10">
    <property type="match status" value="1"/>
</dbReference>
<evidence type="ECO:0000313" key="2">
    <source>
        <dbReference type="Proteomes" id="UP000238196"/>
    </source>
</evidence>
<dbReference type="GO" id="GO:0030254">
    <property type="term" value="P:protein secretion by the type III secretion system"/>
    <property type="evidence" value="ECO:0007669"/>
    <property type="project" value="InterPro"/>
</dbReference>
<dbReference type="Pfam" id="PF05932">
    <property type="entry name" value="CesT"/>
    <property type="match status" value="1"/>
</dbReference>
<organism evidence="1 2">
    <name type="scientific">Proteobacteria bacterium 228</name>
    <dbReference type="NCBI Taxonomy" id="2083153"/>
    <lineage>
        <taxon>Bacteria</taxon>
        <taxon>Pseudomonadati</taxon>
        <taxon>Pseudomonadota</taxon>
    </lineage>
</organism>
<evidence type="ECO:0000313" key="1">
    <source>
        <dbReference type="EMBL" id="PPC73928.1"/>
    </source>
</evidence>
<evidence type="ECO:0008006" key="3">
    <source>
        <dbReference type="Google" id="ProtNLM"/>
    </source>
</evidence>
<comment type="caution">
    <text evidence="1">The sequence shown here is derived from an EMBL/GenBank/DDBJ whole genome shotgun (WGS) entry which is preliminary data.</text>
</comment>
<protein>
    <recommendedName>
        <fullName evidence="3">Molecular chaperone Tir</fullName>
    </recommendedName>
</protein>
<reference evidence="1 2" key="1">
    <citation type="submission" date="2018-02" db="EMBL/GenBank/DDBJ databases">
        <title>novel marine gammaproteobacteria from coastal saline agro ecosystem.</title>
        <authorList>
            <person name="Krishnan R."/>
            <person name="Ramesh Kumar N."/>
        </authorList>
    </citation>
    <scope>NUCLEOTIDE SEQUENCE [LARGE SCALE GENOMIC DNA]</scope>
    <source>
        <strain evidence="1 2">228</strain>
    </source>
</reference>
<sequence length="142" mass="15694">MKAYETTRQLLREYSQRAGKSDIELNHQGAAVVSVDTEVQITLYLGAQADSVLFLADITSLTSTTQDDQLLRALLSHSFPGYRTRGGALLINEASGSLVFSYEHKLAELDPPTLENLIGNLSQTIKYFRQQASAFRLGQKLS</sequence>
<dbReference type="AlphaFoldDB" id="A0A2S5KGL5"/>
<dbReference type="InterPro" id="IPR010261">
    <property type="entry name" value="Tir_chaperone"/>
</dbReference>
<dbReference type="OrthoDB" id="6987488at2"/>
<name>A0A2S5KGL5_9PROT</name>
<gene>
    <name evidence="1" type="ORF">C4K68_27780</name>
</gene>
<accession>A0A2S5KGL5</accession>
<dbReference type="EMBL" id="PRLP01000169">
    <property type="protein sequence ID" value="PPC73928.1"/>
    <property type="molecule type" value="Genomic_DNA"/>
</dbReference>
<proteinExistence type="predicted"/>
<dbReference type="SUPFAM" id="SSF69635">
    <property type="entry name" value="Type III secretory system chaperone-like"/>
    <property type="match status" value="1"/>
</dbReference>
<dbReference type="Proteomes" id="UP000238196">
    <property type="component" value="Unassembled WGS sequence"/>
</dbReference>